<dbReference type="Proteomes" id="UP000275401">
    <property type="component" value="Unassembled WGS sequence"/>
</dbReference>
<dbReference type="Gene3D" id="2.40.480.10">
    <property type="entry name" value="Allene oxide cyclase-like"/>
    <property type="match status" value="1"/>
</dbReference>
<name>A0A3M8TNC9_9ACTN</name>
<dbReference type="InterPro" id="IPR044859">
    <property type="entry name" value="Allene_oxi_cyc_Dirigent"/>
</dbReference>
<evidence type="ECO:0000313" key="2">
    <source>
        <dbReference type="EMBL" id="RNF92610.1"/>
    </source>
</evidence>
<keyword evidence="3" id="KW-1185">Reference proteome</keyword>
<comment type="caution">
    <text evidence="2">The sequence shown here is derived from an EMBL/GenBank/DDBJ whole genome shotgun (WGS) entry which is preliminary data.</text>
</comment>
<sequence length="199" mass="20977">MHLTGWRDGPLVRAALPKSDHLRGMTGQGSGKSGASREPGGSMISSAVRGAVTTTALATACVLLPASVALADAGDEDIEKVTVTGVTVAENRPDDRAAGDSWTTYMRLYTPHRKHAGDGTSQCTAVKVTARKRVVQCTRVLRLKRGSLILGDLITHQGRATVTAKTAILGGTGHYNDAEGQGTVTVRRDRIRFSLAVDD</sequence>
<proteinExistence type="predicted"/>
<organism evidence="2 3">
    <name type="scientific">Streptomyces botrytidirepellens</name>
    <dbReference type="NCBI Taxonomy" id="2486417"/>
    <lineage>
        <taxon>Bacteria</taxon>
        <taxon>Bacillati</taxon>
        <taxon>Actinomycetota</taxon>
        <taxon>Actinomycetes</taxon>
        <taxon>Kitasatosporales</taxon>
        <taxon>Streptomycetaceae</taxon>
        <taxon>Streptomyces</taxon>
    </lineage>
</organism>
<evidence type="ECO:0000256" key="1">
    <source>
        <dbReference type="SAM" id="MobiDB-lite"/>
    </source>
</evidence>
<dbReference type="AlphaFoldDB" id="A0A3M8TNC9"/>
<protein>
    <submittedName>
        <fullName evidence="2">Uncharacterized protein</fullName>
    </submittedName>
</protein>
<reference evidence="2 3" key="1">
    <citation type="submission" date="2018-11" db="EMBL/GenBank/DDBJ databases">
        <title>The Potential of Streptomyces as Biocontrol Agents against the Tomato grey mould, Botrytis cinerea (Gray mold) Frontiers in Microbiology.</title>
        <authorList>
            <person name="Li D."/>
        </authorList>
    </citation>
    <scope>NUCLEOTIDE SEQUENCE [LARGE SCALE GENOMIC DNA]</scope>
    <source>
        <strain evidence="2 3">NEAU-LD23</strain>
    </source>
</reference>
<gene>
    <name evidence="2" type="ORF">EEJ42_39740</name>
</gene>
<evidence type="ECO:0000313" key="3">
    <source>
        <dbReference type="Proteomes" id="UP000275401"/>
    </source>
</evidence>
<accession>A0A3M8TNC9</accession>
<feature type="region of interest" description="Disordered" evidence="1">
    <location>
        <begin position="1"/>
        <end position="42"/>
    </location>
</feature>
<dbReference type="EMBL" id="RIBZ01000780">
    <property type="protein sequence ID" value="RNF92610.1"/>
    <property type="molecule type" value="Genomic_DNA"/>
</dbReference>